<protein>
    <submittedName>
        <fullName evidence="3">N, N'-diacetylbacillosaminyl-diphospho-undecaprenol alpha-1,3-N-acetylgalactosaminyltransferase</fullName>
        <ecNumber evidence="3">2.4.1.290</ecNumber>
    </submittedName>
</protein>
<evidence type="ECO:0000313" key="3">
    <source>
        <dbReference type="EMBL" id="AQW87675.1"/>
    </source>
</evidence>
<evidence type="ECO:0000259" key="2">
    <source>
        <dbReference type="Pfam" id="PF13477"/>
    </source>
</evidence>
<evidence type="ECO:0000313" key="4">
    <source>
        <dbReference type="Proteomes" id="UP000190868"/>
    </source>
</evidence>
<dbReference type="SUPFAM" id="SSF53756">
    <property type="entry name" value="UDP-Glycosyltransferase/glycogen phosphorylase"/>
    <property type="match status" value="1"/>
</dbReference>
<dbReference type="Proteomes" id="UP000190868">
    <property type="component" value="Chromosome"/>
</dbReference>
<dbReference type="CDD" id="cd03808">
    <property type="entry name" value="GT4_CapM-like"/>
    <property type="match status" value="1"/>
</dbReference>
<dbReference type="AlphaFoldDB" id="A0A1S6U7L7"/>
<dbReference type="GO" id="GO:0102335">
    <property type="term" value="F:N,N'-diacetylbacillosaminyl-diphospho-undecaprenol alpha-1,3-N-acetylgalactosaminyltransferase activity"/>
    <property type="evidence" value="ECO:0007669"/>
    <property type="project" value="UniProtKB-EC"/>
</dbReference>
<dbReference type="Pfam" id="PF00534">
    <property type="entry name" value="Glycos_transf_1"/>
    <property type="match status" value="1"/>
</dbReference>
<keyword evidence="3" id="KW-0328">Glycosyltransferase</keyword>
<dbReference type="PANTHER" id="PTHR12526">
    <property type="entry name" value="GLYCOSYLTRANSFERASE"/>
    <property type="match status" value="1"/>
</dbReference>
<accession>A0A1S6U7L7</accession>
<feature type="domain" description="Glycosyl transferase family 1" evidence="1">
    <location>
        <begin position="190"/>
        <end position="344"/>
    </location>
</feature>
<name>A0A1S6U7L7_9BACT</name>
<dbReference type="PANTHER" id="PTHR12526:SF638">
    <property type="entry name" value="SPORE COAT PROTEIN SA"/>
    <property type="match status" value="1"/>
</dbReference>
<evidence type="ECO:0000259" key="1">
    <source>
        <dbReference type="Pfam" id="PF00534"/>
    </source>
</evidence>
<organism evidence="3 4">
    <name type="scientific">Campylobacter pinnipediorum subsp. caledonicus</name>
    <dbReference type="NCBI Taxonomy" id="1874362"/>
    <lineage>
        <taxon>Bacteria</taxon>
        <taxon>Pseudomonadati</taxon>
        <taxon>Campylobacterota</taxon>
        <taxon>Epsilonproteobacteria</taxon>
        <taxon>Campylobacterales</taxon>
        <taxon>Campylobacteraceae</taxon>
        <taxon>Campylobacter</taxon>
    </lineage>
</organism>
<dbReference type="EC" id="2.4.1.290" evidence="3"/>
<dbReference type="InterPro" id="IPR028098">
    <property type="entry name" value="Glyco_trans_4-like_N"/>
</dbReference>
<dbReference type="EMBL" id="CP017258">
    <property type="protein sequence ID" value="AQW87675.1"/>
    <property type="molecule type" value="Genomic_DNA"/>
</dbReference>
<dbReference type="Gene3D" id="3.40.50.2000">
    <property type="entry name" value="Glycogen Phosphorylase B"/>
    <property type="match status" value="2"/>
</dbReference>
<keyword evidence="3" id="KW-0808">Transferase</keyword>
<dbReference type="RefSeq" id="WP_078424499.1">
    <property type="nucleotide sequence ID" value="NZ_CP017258.1"/>
</dbReference>
<keyword evidence="4" id="KW-1185">Reference proteome</keyword>
<gene>
    <name evidence="3" type="primary">pglA</name>
    <name evidence="3" type="ORF">CPIN18021_0866</name>
</gene>
<dbReference type="Pfam" id="PF13477">
    <property type="entry name" value="Glyco_trans_4_2"/>
    <property type="match status" value="1"/>
</dbReference>
<dbReference type="InterPro" id="IPR001296">
    <property type="entry name" value="Glyco_trans_1"/>
</dbReference>
<sequence length="369" mass="41699">MARIGFLSHSDMSIYHFRTPIMRALKKMGHDVYAICPNGEFVVELKKEFDVVLYELNKASLNPFVVLSNANKLAKIIKQLNLDLIQTSAHKSNVFGTFAAKKAGVKKILNLVEGLGSFYIDSDIKTKIIRFMIEILYKKSLKLSDGCIFVNKSDPRYFLKQGLIQKDKVFCILSVGVDTSKFYPKPCRDFKQKKIILMVARAILHKGVCEYYQASEILSLRNDCEFVYIGDNFDGNKSSLDIEFLKSSNVKYLGARNDVCDILKDAYMLVLPSYKEGFPRTILEAMSCGVAVVASDVDGCNEAVTDGFNGLLCKVKDSKDLAKKIEVLLDDEKLALKFGENGRKLAVQEFDENIIAQKYIELYRKFIDV</sequence>
<proteinExistence type="predicted"/>
<feature type="domain" description="Glycosyltransferase subfamily 4-like N-terminal" evidence="2">
    <location>
        <begin position="6"/>
        <end position="141"/>
    </location>
</feature>
<reference evidence="4" key="1">
    <citation type="submission" date="2016-09" db="EMBL/GenBank/DDBJ databases">
        <title>Comparative genomics of the Campylobacter concisus group.</title>
        <authorList>
            <person name="Miller W.G."/>
            <person name="Yee E."/>
            <person name="Chapman M.H."/>
            <person name="Huynh S."/>
            <person name="Bono J.L."/>
            <person name="On S.L.W."/>
            <person name="StLeger J."/>
            <person name="Foster G."/>
            <person name="Parker C.T."/>
        </authorList>
    </citation>
    <scope>NUCLEOTIDE SEQUENCE [LARGE SCALE GENOMIC DNA]</scope>
    <source>
        <strain evidence="4">RM18021</strain>
    </source>
</reference>